<dbReference type="Proteomes" id="UP000316921">
    <property type="component" value="Chromosome"/>
</dbReference>
<protein>
    <recommendedName>
        <fullName evidence="2">Lysozyme inhibitor LprI-like N-terminal domain-containing protein</fullName>
    </recommendedName>
</protein>
<evidence type="ECO:0000313" key="3">
    <source>
        <dbReference type="EMBL" id="QDU67664.1"/>
    </source>
</evidence>
<dbReference type="AlphaFoldDB" id="A0A518BL09"/>
<feature type="domain" description="Lysozyme inhibitor LprI-like N-terminal" evidence="2">
    <location>
        <begin position="93"/>
        <end position="149"/>
    </location>
</feature>
<dbReference type="Pfam" id="PF07007">
    <property type="entry name" value="LprI"/>
    <property type="match status" value="1"/>
</dbReference>
<name>A0A518BL09_9BACT</name>
<accession>A0A518BL09</accession>
<feature type="coiled-coil region" evidence="1">
    <location>
        <begin position="92"/>
        <end position="119"/>
    </location>
</feature>
<dbReference type="KEGG" id="pbap:Pla133_27520"/>
<sequence length="162" mass="17788">MATTTRPTSRKRPLLGSLQVRDAIDEIAATLRTVPIGASFAFGDDRARSIDIGGIVYPDQKGYDPRALRERMDYSPNDEATDDELRAGWARVEEFDLAAEEVREALEQAREQLNDGQTETAIETLRAAGAKWVDFLDAECSLACDVAREHFELLGLGEGASA</sequence>
<dbReference type="RefSeq" id="WP_145066026.1">
    <property type="nucleotide sequence ID" value="NZ_CP036287.1"/>
</dbReference>
<evidence type="ECO:0000313" key="4">
    <source>
        <dbReference type="Proteomes" id="UP000316921"/>
    </source>
</evidence>
<reference evidence="3 4" key="1">
    <citation type="submission" date="2019-02" db="EMBL/GenBank/DDBJ databases">
        <title>Deep-cultivation of Planctomycetes and their phenomic and genomic characterization uncovers novel biology.</title>
        <authorList>
            <person name="Wiegand S."/>
            <person name="Jogler M."/>
            <person name="Boedeker C."/>
            <person name="Pinto D."/>
            <person name="Vollmers J."/>
            <person name="Rivas-Marin E."/>
            <person name="Kohn T."/>
            <person name="Peeters S.H."/>
            <person name="Heuer A."/>
            <person name="Rast P."/>
            <person name="Oberbeckmann S."/>
            <person name="Bunk B."/>
            <person name="Jeske O."/>
            <person name="Meyerdierks A."/>
            <person name="Storesund J.E."/>
            <person name="Kallscheuer N."/>
            <person name="Luecker S."/>
            <person name="Lage O.M."/>
            <person name="Pohl T."/>
            <person name="Merkel B.J."/>
            <person name="Hornburger P."/>
            <person name="Mueller R.-W."/>
            <person name="Bruemmer F."/>
            <person name="Labrenz M."/>
            <person name="Spormann A.M."/>
            <person name="Op den Camp H."/>
            <person name="Overmann J."/>
            <person name="Amann R."/>
            <person name="Jetten M.S.M."/>
            <person name="Mascher T."/>
            <person name="Medema M.H."/>
            <person name="Devos D.P."/>
            <person name="Kaster A.-K."/>
            <person name="Ovreas L."/>
            <person name="Rohde M."/>
            <person name="Galperin M.Y."/>
            <person name="Jogler C."/>
        </authorList>
    </citation>
    <scope>NUCLEOTIDE SEQUENCE [LARGE SCALE GENOMIC DNA]</scope>
    <source>
        <strain evidence="3 4">Pla133</strain>
    </source>
</reference>
<proteinExistence type="predicted"/>
<evidence type="ECO:0000259" key="2">
    <source>
        <dbReference type="Pfam" id="PF07007"/>
    </source>
</evidence>
<dbReference type="EMBL" id="CP036287">
    <property type="protein sequence ID" value="QDU67664.1"/>
    <property type="molecule type" value="Genomic_DNA"/>
</dbReference>
<gene>
    <name evidence="3" type="ORF">Pla133_27520</name>
</gene>
<organism evidence="3 4">
    <name type="scientific">Engelhardtia mirabilis</name>
    <dbReference type="NCBI Taxonomy" id="2528011"/>
    <lineage>
        <taxon>Bacteria</taxon>
        <taxon>Pseudomonadati</taxon>
        <taxon>Planctomycetota</taxon>
        <taxon>Planctomycetia</taxon>
        <taxon>Planctomycetia incertae sedis</taxon>
        <taxon>Engelhardtia</taxon>
    </lineage>
</organism>
<keyword evidence="4" id="KW-1185">Reference proteome</keyword>
<dbReference type="InterPro" id="IPR009739">
    <property type="entry name" value="LprI-like_N"/>
</dbReference>
<evidence type="ECO:0000256" key="1">
    <source>
        <dbReference type="SAM" id="Coils"/>
    </source>
</evidence>
<keyword evidence="1" id="KW-0175">Coiled coil</keyword>